<dbReference type="Proteomes" id="UP000623467">
    <property type="component" value="Unassembled WGS sequence"/>
</dbReference>
<name>A0A8H6X5B6_9AGAR</name>
<sequence length="348" mass="38292">MNVTPGYPRRNPCLSFWLQHTRNSLLQEHRTTETLPGKADVTIIGSGLSGAATAYFLLTTGPEDKRPKSVVLLEAREACDGATARNGGHCRPDCYRDYRHYKANFGQEQAFKIIQNEMDTLNLTEEIIAKEGIDCDFWRAFTYGVVSGAGIGWCVETDRGVVETEKVVYATSAFTATLLPEFLGHIYPFKGQCSAVVPPKAYAGKGDVSADAYSDYHRRDMQAYGDNKLKAPAIMADYLIQRPDGIIIFGGQRGSVPVERLLGNTDDTHADPERTAALREALPRHFEGWPKEDLAEGEGLAHAWTGECPHVSCFPYVGELQDKPGAFICAGHHGHGTRFPSFFCAALE</sequence>
<organism evidence="2 3">
    <name type="scientific">Mycena sanguinolenta</name>
    <dbReference type="NCBI Taxonomy" id="230812"/>
    <lineage>
        <taxon>Eukaryota</taxon>
        <taxon>Fungi</taxon>
        <taxon>Dikarya</taxon>
        <taxon>Basidiomycota</taxon>
        <taxon>Agaricomycotina</taxon>
        <taxon>Agaricomycetes</taxon>
        <taxon>Agaricomycetidae</taxon>
        <taxon>Agaricales</taxon>
        <taxon>Marasmiineae</taxon>
        <taxon>Mycenaceae</taxon>
        <taxon>Mycena</taxon>
    </lineage>
</organism>
<gene>
    <name evidence="2" type="ORF">MSAN_02363800</name>
</gene>
<evidence type="ECO:0000313" key="3">
    <source>
        <dbReference type="Proteomes" id="UP000623467"/>
    </source>
</evidence>
<dbReference type="AlphaFoldDB" id="A0A8H6X5B6"/>
<feature type="domain" description="FAD dependent oxidoreductase" evidence="1">
    <location>
        <begin position="40"/>
        <end position="143"/>
    </location>
</feature>
<reference evidence="2" key="1">
    <citation type="submission" date="2020-05" db="EMBL/GenBank/DDBJ databases">
        <title>Mycena genomes resolve the evolution of fungal bioluminescence.</title>
        <authorList>
            <person name="Tsai I.J."/>
        </authorList>
    </citation>
    <scope>NUCLEOTIDE SEQUENCE</scope>
    <source>
        <strain evidence="2">160909Yilan</strain>
    </source>
</reference>
<protein>
    <submittedName>
        <fullName evidence="2">Fad dependent oxidoreductase</fullName>
    </submittedName>
</protein>
<dbReference type="GO" id="GO:0005737">
    <property type="term" value="C:cytoplasm"/>
    <property type="evidence" value="ECO:0007669"/>
    <property type="project" value="TreeGrafter"/>
</dbReference>
<dbReference type="EMBL" id="JACAZH010000045">
    <property type="protein sequence ID" value="KAF7334772.1"/>
    <property type="molecule type" value="Genomic_DNA"/>
</dbReference>
<dbReference type="Gene3D" id="3.50.50.60">
    <property type="entry name" value="FAD/NAD(P)-binding domain"/>
    <property type="match status" value="2"/>
</dbReference>
<keyword evidence="3" id="KW-1185">Reference proteome</keyword>
<accession>A0A8H6X5B6</accession>
<evidence type="ECO:0000313" key="2">
    <source>
        <dbReference type="EMBL" id="KAF7334772.1"/>
    </source>
</evidence>
<dbReference type="InterPro" id="IPR036188">
    <property type="entry name" value="FAD/NAD-bd_sf"/>
</dbReference>
<dbReference type="Gene3D" id="3.30.9.10">
    <property type="entry name" value="D-Amino Acid Oxidase, subunit A, domain 2"/>
    <property type="match status" value="1"/>
</dbReference>
<dbReference type="PANTHER" id="PTHR13847">
    <property type="entry name" value="SARCOSINE DEHYDROGENASE-RELATED"/>
    <property type="match status" value="1"/>
</dbReference>
<comment type="caution">
    <text evidence="2">The sequence shown here is derived from an EMBL/GenBank/DDBJ whole genome shotgun (WGS) entry which is preliminary data.</text>
</comment>
<evidence type="ECO:0000259" key="1">
    <source>
        <dbReference type="Pfam" id="PF01266"/>
    </source>
</evidence>
<dbReference type="PANTHER" id="PTHR13847:SF260">
    <property type="entry name" value="FAD DEPENDENT OXIDOREDUCTASE DOMAIN-CONTAINING PROTEIN"/>
    <property type="match status" value="1"/>
</dbReference>
<proteinExistence type="predicted"/>
<dbReference type="OrthoDB" id="429143at2759"/>
<dbReference type="InterPro" id="IPR006076">
    <property type="entry name" value="FAD-dep_OxRdtase"/>
</dbReference>
<dbReference type="Pfam" id="PF01266">
    <property type="entry name" value="DAO"/>
    <property type="match status" value="2"/>
</dbReference>
<feature type="domain" description="FAD dependent oxidoreductase" evidence="1">
    <location>
        <begin position="150"/>
        <end position="336"/>
    </location>
</feature>
<dbReference type="SUPFAM" id="SSF51905">
    <property type="entry name" value="FAD/NAD(P)-binding domain"/>
    <property type="match status" value="1"/>
</dbReference>